<evidence type="ECO:0000313" key="3">
    <source>
        <dbReference type="EMBL" id="SDE45349.1"/>
    </source>
</evidence>
<sequence>MVSFAKPTYAILGLGRFGTALARELMAGGATVVGVDANEAKVAHNNGILSQVVCADSTDIQALSDLGIDEFTGVVVAIGGEHVEASILTCSLLRDMNVTNLWAKSSGTAHDRILRQIGIPHIVYPEVAMGRRIAHLLLGASLDYVELSDGMAIIQTAIPARLAARPIDENRLWRREGVKIISQLTETGWQPIIGQPNLAEGTEIQAYGPIKRLDTFAKGAVAKFPKNPVQ</sequence>
<dbReference type="EMBL" id="UYIO01000001">
    <property type="protein sequence ID" value="VDG77245.1"/>
    <property type="molecule type" value="Genomic_DNA"/>
</dbReference>
<reference evidence="4 6" key="3">
    <citation type="submission" date="2018-11" db="EMBL/GenBank/DDBJ databases">
        <authorList>
            <consortium name="Pathogen Informatics"/>
        </authorList>
    </citation>
    <scope>NUCLEOTIDE SEQUENCE [LARGE SCALE GENOMIC DNA]</scope>
    <source>
        <strain evidence="4 6">NCTC10327</strain>
    </source>
</reference>
<dbReference type="AlphaFoldDB" id="A0A0K9ETF5"/>
<evidence type="ECO:0000313" key="4">
    <source>
        <dbReference type="EMBL" id="VDG77245.1"/>
    </source>
</evidence>
<gene>
    <name evidence="4" type="primary">ktrA_2</name>
    <name evidence="4" type="ORF">NCTC10327_01859</name>
    <name evidence="2" type="ORF">R6G71_01975</name>
    <name evidence="3" type="ORF">SAMN05421878_10972</name>
</gene>
<protein>
    <submittedName>
        <fullName evidence="4">Trk family potassium transport protein NAD-binding component</fullName>
    </submittedName>
    <submittedName>
        <fullName evidence="3">Trk system potassium uptake protein TrkA</fullName>
    </submittedName>
    <submittedName>
        <fullName evidence="2">TrkA family potassium uptake protein</fullName>
    </submittedName>
</protein>
<dbReference type="PANTHER" id="PTHR43833:SF7">
    <property type="entry name" value="KTR SYSTEM POTASSIUM UPTAKE PROTEIN C"/>
    <property type="match status" value="1"/>
</dbReference>
<dbReference type="PROSITE" id="PS51201">
    <property type="entry name" value="RCK_N"/>
    <property type="match status" value="1"/>
</dbReference>
<dbReference type="Pfam" id="PF02254">
    <property type="entry name" value="TrkA_N"/>
    <property type="match status" value="1"/>
</dbReference>
<dbReference type="InterPro" id="IPR036291">
    <property type="entry name" value="NAD(P)-bd_dom_sf"/>
</dbReference>
<evidence type="ECO:0000259" key="1">
    <source>
        <dbReference type="PROSITE" id="PS51201"/>
    </source>
</evidence>
<dbReference type="Proteomes" id="UP000182744">
    <property type="component" value="Unassembled WGS sequence"/>
</dbReference>
<dbReference type="Gene3D" id="3.40.50.720">
    <property type="entry name" value="NAD(P)-binding Rossmann-like Domain"/>
    <property type="match status" value="1"/>
</dbReference>
<reference evidence="3" key="2">
    <citation type="submission" date="2016-10" db="EMBL/GenBank/DDBJ databases">
        <authorList>
            <person name="Varghese N."/>
            <person name="Submissions S."/>
        </authorList>
    </citation>
    <scope>NUCLEOTIDE SEQUENCE</scope>
    <source>
        <strain evidence="3">DSM 20639</strain>
    </source>
</reference>
<evidence type="ECO:0000313" key="5">
    <source>
        <dbReference type="Proteomes" id="UP000182744"/>
    </source>
</evidence>
<evidence type="ECO:0000313" key="6">
    <source>
        <dbReference type="Proteomes" id="UP000269974"/>
    </source>
</evidence>
<reference evidence="5" key="1">
    <citation type="submission" date="2016-10" db="EMBL/GenBank/DDBJ databases">
        <authorList>
            <person name="Varghese N."/>
        </authorList>
    </citation>
    <scope>NUCLEOTIDE SEQUENCE [LARGE SCALE GENOMIC DNA]</scope>
    <source>
        <strain evidence="5">DSM 20639</strain>
    </source>
</reference>
<reference evidence="2" key="4">
    <citation type="submission" date="2023-10" db="EMBL/GenBank/DDBJ databases">
        <title>Whole Genome based description of the genera Actinobaculum and Actinotignum reveals a complex phylogenetic relationship within the species included in the genus Actinotignum.</title>
        <authorList>
            <person name="Jensen C.S."/>
            <person name="Dargis R."/>
            <person name="Kemp M."/>
            <person name="Christensen J.J."/>
        </authorList>
    </citation>
    <scope>NUCLEOTIDE SEQUENCE</scope>
    <source>
        <strain evidence="2">Actinobaculum_suis_CCUG19206T</strain>
    </source>
</reference>
<dbReference type="GO" id="GO:0006813">
    <property type="term" value="P:potassium ion transport"/>
    <property type="evidence" value="ECO:0007669"/>
    <property type="project" value="InterPro"/>
</dbReference>
<accession>A0A0K9ETF5</accession>
<dbReference type="SUPFAM" id="SSF51735">
    <property type="entry name" value="NAD(P)-binding Rossmann-fold domains"/>
    <property type="match status" value="1"/>
</dbReference>
<dbReference type="STRING" id="1657.ACU20_05625"/>
<proteinExistence type="predicted"/>
<organism evidence="4 6">
    <name type="scientific">Actinobaculum suis</name>
    <dbReference type="NCBI Taxonomy" id="1657"/>
    <lineage>
        <taxon>Bacteria</taxon>
        <taxon>Bacillati</taxon>
        <taxon>Actinomycetota</taxon>
        <taxon>Actinomycetes</taxon>
        <taxon>Actinomycetales</taxon>
        <taxon>Actinomycetaceae</taxon>
        <taxon>Actinobaculum</taxon>
    </lineage>
</organism>
<dbReference type="Proteomes" id="UP001273799">
    <property type="component" value="Unassembled WGS sequence"/>
</dbReference>
<dbReference type="Proteomes" id="UP000269974">
    <property type="component" value="Unassembled WGS sequence"/>
</dbReference>
<keyword evidence="5" id="KW-1185">Reference proteome</keyword>
<name>A0A0K9ETF5_9ACTO</name>
<dbReference type="PANTHER" id="PTHR43833">
    <property type="entry name" value="POTASSIUM CHANNEL PROTEIN 2-RELATED-RELATED"/>
    <property type="match status" value="1"/>
</dbReference>
<dbReference type="PATRIC" id="fig|1657.3.peg.1252"/>
<dbReference type="EMBL" id="JAWNFU010000001">
    <property type="protein sequence ID" value="MDY5152822.1"/>
    <property type="molecule type" value="Genomic_DNA"/>
</dbReference>
<evidence type="ECO:0000313" key="2">
    <source>
        <dbReference type="EMBL" id="MDY5152822.1"/>
    </source>
</evidence>
<feature type="domain" description="RCK N-terminal" evidence="1">
    <location>
        <begin position="6"/>
        <end position="129"/>
    </location>
</feature>
<dbReference type="InterPro" id="IPR003148">
    <property type="entry name" value="RCK_N"/>
</dbReference>
<dbReference type="InterPro" id="IPR050721">
    <property type="entry name" value="Trk_Ktr_HKT_K-transport"/>
</dbReference>
<dbReference type="EMBL" id="FNAU01000009">
    <property type="protein sequence ID" value="SDE45349.1"/>
    <property type="molecule type" value="Genomic_DNA"/>
</dbReference>
<dbReference type="RefSeq" id="WP_049619801.1">
    <property type="nucleotide sequence ID" value="NZ_FNAU01000009.1"/>
</dbReference>